<protein>
    <recommendedName>
        <fullName evidence="4">C2H2-type domain-containing protein</fullName>
    </recommendedName>
</protein>
<dbReference type="RefSeq" id="WP_207702688.1">
    <property type="nucleotide sequence ID" value="NZ_JAFREL020000004.1"/>
</dbReference>
<evidence type="ECO:0008006" key="4">
    <source>
        <dbReference type="Google" id="ProtNLM"/>
    </source>
</evidence>
<dbReference type="Proteomes" id="UP000664357">
    <property type="component" value="Unassembled WGS sequence"/>
</dbReference>
<accession>A0ABV0EWC2</accession>
<keyword evidence="3" id="KW-1185">Reference proteome</keyword>
<evidence type="ECO:0000313" key="2">
    <source>
        <dbReference type="EMBL" id="MEO1772967.1"/>
    </source>
</evidence>
<dbReference type="EMBL" id="JAFREL020000006">
    <property type="protein sequence ID" value="MEO1772967.1"/>
    <property type="molecule type" value="Genomic_DNA"/>
</dbReference>
<reference evidence="2 3" key="2">
    <citation type="submission" date="2024-02" db="EMBL/GenBank/DDBJ databases">
        <title>The Genome Sequence of Enterococcus sp. DIV0159.</title>
        <authorList>
            <person name="Earl A."/>
            <person name="Manson A."/>
            <person name="Gilmore M."/>
            <person name="Sanders J."/>
            <person name="Shea T."/>
            <person name="Howe W."/>
            <person name="Livny J."/>
            <person name="Cuomo C."/>
            <person name="Neafsey D."/>
            <person name="Birren B."/>
        </authorList>
    </citation>
    <scope>NUCLEOTIDE SEQUENCE [LARGE SCALE GENOMIC DNA]</scope>
    <source>
        <strain evidence="2 3">665A</strain>
    </source>
</reference>
<evidence type="ECO:0000313" key="3">
    <source>
        <dbReference type="Proteomes" id="UP000664357"/>
    </source>
</evidence>
<name>A0ABV0EWC2_9ENTE</name>
<reference evidence="2 3" key="1">
    <citation type="submission" date="2021-03" db="EMBL/GenBank/DDBJ databases">
        <authorList>
            <person name="Gilmore M.S."/>
            <person name="Schwartzman J."/>
            <person name="Van Tyne D."/>
            <person name="Martin M."/>
            <person name="Earl A.M."/>
            <person name="Manson A.L."/>
            <person name="Straub T."/>
            <person name="Salamzade R."/>
            <person name="Saavedra J."/>
            <person name="Lebreton F."/>
            <person name="Prichula J."/>
            <person name="Schaufler K."/>
            <person name="Gaca A."/>
            <person name="Sgardioli B."/>
            <person name="Wagenaar J."/>
            <person name="Strong T."/>
        </authorList>
    </citation>
    <scope>NUCLEOTIDE SEQUENCE [LARGE SCALE GENOMIC DNA]</scope>
    <source>
        <strain evidence="2 3">665A</strain>
    </source>
</reference>
<proteinExistence type="predicted"/>
<organism evidence="2 3">
    <name type="scientific">Candidatus Enterococcus ferrettii</name>
    <dbReference type="NCBI Taxonomy" id="2815324"/>
    <lineage>
        <taxon>Bacteria</taxon>
        <taxon>Bacillati</taxon>
        <taxon>Bacillota</taxon>
        <taxon>Bacilli</taxon>
        <taxon>Lactobacillales</taxon>
        <taxon>Enterococcaceae</taxon>
        <taxon>Enterococcus</taxon>
    </lineage>
</organism>
<comment type="caution">
    <text evidence="2">The sequence shown here is derived from an EMBL/GenBank/DDBJ whole genome shotgun (WGS) entry which is preliminary data.</text>
</comment>
<sequence>MLPAKFKKATCFECDEHLKFDTKKQIFTCPDPDCGYTYTLVEYETIFDHEEKLHAALMEDWELTEEELMAKADTEYDLY</sequence>
<evidence type="ECO:0000313" key="1">
    <source>
        <dbReference type="EMBL" id="MEO1772523.1"/>
    </source>
</evidence>
<gene>
    <name evidence="1" type="ORF">JZO67_004505</name>
    <name evidence="2" type="ORF">JZO67_004950</name>
</gene>
<dbReference type="EMBL" id="JAFREL020000004">
    <property type="protein sequence ID" value="MEO1772523.1"/>
    <property type="molecule type" value="Genomic_DNA"/>
</dbReference>